<evidence type="ECO:0000256" key="1">
    <source>
        <dbReference type="SAM" id="Phobius"/>
    </source>
</evidence>
<proteinExistence type="predicted"/>
<organism evidence="2 3">
    <name type="scientific">Hallella bergensis DSM 17361</name>
    <dbReference type="NCBI Taxonomy" id="585502"/>
    <lineage>
        <taxon>Bacteria</taxon>
        <taxon>Pseudomonadati</taxon>
        <taxon>Bacteroidota</taxon>
        <taxon>Bacteroidia</taxon>
        <taxon>Bacteroidales</taxon>
        <taxon>Prevotellaceae</taxon>
        <taxon>Hallella</taxon>
    </lineage>
</organism>
<keyword evidence="1" id="KW-0472">Membrane</keyword>
<keyword evidence="1" id="KW-0812">Transmembrane</keyword>
<feature type="transmembrane region" description="Helical" evidence="1">
    <location>
        <begin position="6"/>
        <end position="28"/>
    </location>
</feature>
<name>D1PTC1_9BACT</name>
<dbReference type="Proteomes" id="UP000003160">
    <property type="component" value="Unassembled WGS sequence"/>
</dbReference>
<evidence type="ECO:0000313" key="3">
    <source>
        <dbReference type="Proteomes" id="UP000003160"/>
    </source>
</evidence>
<dbReference type="AlphaFoldDB" id="D1PTC1"/>
<comment type="caution">
    <text evidence="2">The sequence shown here is derived from an EMBL/GenBank/DDBJ whole genome shotgun (WGS) entry which is preliminary data.</text>
</comment>
<sequence>MILDYFAILSDGIFIAFAIFFLTLQYYLNIAFEHTNSLKI</sequence>
<keyword evidence="3" id="KW-1185">Reference proteome</keyword>
<gene>
    <name evidence="2" type="ORF">HMPREF0645_0206</name>
</gene>
<evidence type="ECO:0000313" key="2">
    <source>
        <dbReference type="EMBL" id="EFA45345.1"/>
    </source>
</evidence>
<dbReference type="EMBL" id="ACKS01000014">
    <property type="protein sequence ID" value="EFA45345.1"/>
    <property type="molecule type" value="Genomic_DNA"/>
</dbReference>
<protein>
    <submittedName>
        <fullName evidence="2">Uncharacterized protein</fullName>
    </submittedName>
</protein>
<dbReference type="HOGENOM" id="CLU_3294170_0_0_10"/>
<reference evidence="2 3" key="1">
    <citation type="submission" date="2009-10" db="EMBL/GenBank/DDBJ databases">
        <authorList>
            <person name="Qin X."/>
            <person name="Bachman B."/>
            <person name="Battles P."/>
            <person name="Bell A."/>
            <person name="Bess C."/>
            <person name="Bickham C."/>
            <person name="Chaboub L."/>
            <person name="Chen D."/>
            <person name="Coyle M."/>
            <person name="Deiros D.R."/>
            <person name="Dinh H."/>
            <person name="Forbes L."/>
            <person name="Fowler G."/>
            <person name="Francisco L."/>
            <person name="Fu Q."/>
            <person name="Gubbala S."/>
            <person name="Hale W."/>
            <person name="Han Y."/>
            <person name="Hemphill L."/>
            <person name="Highlander S.K."/>
            <person name="Hirani K."/>
            <person name="Hogues M."/>
            <person name="Jackson L."/>
            <person name="Jakkamsetti A."/>
            <person name="Javaid M."/>
            <person name="Jiang H."/>
            <person name="Korchina V."/>
            <person name="Kovar C."/>
            <person name="Lara F."/>
            <person name="Lee S."/>
            <person name="Mata R."/>
            <person name="Mathew T."/>
            <person name="Moen C."/>
            <person name="Morales K."/>
            <person name="Munidasa M."/>
            <person name="Nazareth L."/>
            <person name="Ngo R."/>
            <person name="Nguyen L."/>
            <person name="Okwuonu G."/>
            <person name="Ongeri F."/>
            <person name="Patil S."/>
            <person name="Petrosino J."/>
            <person name="Pham C."/>
            <person name="Pham P."/>
            <person name="Pu L.-L."/>
            <person name="Puazo M."/>
            <person name="Raj R."/>
            <person name="Reid J."/>
            <person name="Rouhana J."/>
            <person name="Saada N."/>
            <person name="Shang Y."/>
            <person name="Simmons D."/>
            <person name="Thornton R."/>
            <person name="Warren J."/>
            <person name="Weissenberger G."/>
            <person name="Zhang J."/>
            <person name="Zhang L."/>
            <person name="Zhou C."/>
            <person name="Zhu D."/>
            <person name="Muzny D."/>
            <person name="Worley K."/>
            <person name="Gibbs R."/>
        </authorList>
    </citation>
    <scope>NUCLEOTIDE SEQUENCE [LARGE SCALE GENOMIC DNA]</scope>
    <source>
        <strain evidence="2 3">DSM 17361</strain>
    </source>
</reference>
<keyword evidence="1" id="KW-1133">Transmembrane helix</keyword>
<accession>D1PTC1</accession>